<dbReference type="STRING" id="57577.A0A2K3LPK2"/>
<keyword evidence="1" id="KW-0805">Transcription regulation</keyword>
<dbReference type="AlphaFoldDB" id="A0A2K3LPK2"/>
<reference evidence="7 8" key="2">
    <citation type="journal article" date="2017" name="Front. Plant Sci.">
        <title>Gene Classification and Mining of Molecular Markers Useful in Red Clover (Trifolium pratense) Breeding.</title>
        <authorList>
            <person name="Istvanek J."/>
            <person name="Dluhosova J."/>
            <person name="Dluhos P."/>
            <person name="Patkova L."/>
            <person name="Nedelnik J."/>
            <person name="Repkova J."/>
        </authorList>
    </citation>
    <scope>NUCLEOTIDE SEQUENCE [LARGE SCALE GENOMIC DNA]</scope>
    <source>
        <strain evidence="8">cv. Tatra</strain>
        <tissue evidence="7">Young leaves</tissue>
    </source>
</reference>
<keyword evidence="5" id="KW-0539">Nucleus</keyword>
<dbReference type="Proteomes" id="UP000236291">
    <property type="component" value="Unassembled WGS sequence"/>
</dbReference>
<dbReference type="SUPFAM" id="SSF55961">
    <property type="entry name" value="Bet v1-like"/>
    <property type="match status" value="1"/>
</dbReference>
<dbReference type="Pfam" id="PF01852">
    <property type="entry name" value="START"/>
    <property type="match status" value="1"/>
</dbReference>
<dbReference type="InterPro" id="IPR042160">
    <property type="entry name" value="HD-Zip_IV"/>
</dbReference>
<dbReference type="CDD" id="cd08875">
    <property type="entry name" value="START_ArGLABRA2_like"/>
    <property type="match status" value="1"/>
</dbReference>
<sequence length="382" mass="42876">MENGAMETAPTSEMIGNDTENERSKLIDLASAAIDEVIKLAQPDSDLWIKSLESGREVLNRDEYEKIRSPFDTPKPNGFVAEASRKTVLLCTNTAALIETFLDADRWSKMFSYIIAKAKTLDVLSNGINGTRNGSMQLMHAEIQLPTPLVPVREYRFIRFCKQHAEGNKWAVVDVPIDFYRDGPNGNPNLSCKRLPSGCILEDMPYGCQITWVDHSQYDESAVHQIYRPLVNSGIAFGAHRWVATLKRHCESLAIPMFTVPSDYPADISPSGKSGFLMLAQRMSDSFMSGICPSSACKWDILHISNMANNDRRIMSRLIQDASGENRAIVLSASTSVWMPVSRQKMFYFLRDARMRGRWDGLSNSESMEEIVRIPKGQFGDS</sequence>
<dbReference type="PROSITE" id="PS50848">
    <property type="entry name" value="START"/>
    <property type="match status" value="1"/>
</dbReference>
<name>A0A2K3LPK2_TRIPR</name>
<gene>
    <name evidence="7" type="ORF">L195_g036464</name>
</gene>
<evidence type="ECO:0000256" key="5">
    <source>
        <dbReference type="ARBA" id="ARBA00023242"/>
    </source>
</evidence>
<protein>
    <submittedName>
        <fullName evidence="7">Homeobox-leucine zipper protein anthocyaninless 2-like</fullName>
    </submittedName>
</protein>
<evidence type="ECO:0000313" key="7">
    <source>
        <dbReference type="EMBL" id="PNX80464.1"/>
    </source>
</evidence>
<organism evidence="7 8">
    <name type="scientific">Trifolium pratense</name>
    <name type="common">Red clover</name>
    <dbReference type="NCBI Taxonomy" id="57577"/>
    <lineage>
        <taxon>Eukaryota</taxon>
        <taxon>Viridiplantae</taxon>
        <taxon>Streptophyta</taxon>
        <taxon>Embryophyta</taxon>
        <taxon>Tracheophyta</taxon>
        <taxon>Spermatophyta</taxon>
        <taxon>Magnoliopsida</taxon>
        <taxon>eudicotyledons</taxon>
        <taxon>Gunneridae</taxon>
        <taxon>Pentapetalae</taxon>
        <taxon>rosids</taxon>
        <taxon>fabids</taxon>
        <taxon>Fabales</taxon>
        <taxon>Fabaceae</taxon>
        <taxon>Papilionoideae</taxon>
        <taxon>50 kb inversion clade</taxon>
        <taxon>NPAAA clade</taxon>
        <taxon>Hologalegina</taxon>
        <taxon>IRL clade</taxon>
        <taxon>Trifolieae</taxon>
        <taxon>Trifolium</taxon>
    </lineage>
</organism>
<dbReference type="InterPro" id="IPR002913">
    <property type="entry name" value="START_lipid-bd_dom"/>
</dbReference>
<dbReference type="InterPro" id="IPR057993">
    <property type="entry name" value="HD-Zip_IV_C"/>
</dbReference>
<dbReference type="EMBL" id="ASHM01037999">
    <property type="protein sequence ID" value="PNX80464.1"/>
    <property type="molecule type" value="Genomic_DNA"/>
</dbReference>
<proteinExistence type="predicted"/>
<comment type="caution">
    <text evidence="7">The sequence shown here is derived from an EMBL/GenBank/DDBJ whole genome shotgun (WGS) entry which is preliminary data.</text>
</comment>
<keyword evidence="2 7" id="KW-0238">DNA-binding</keyword>
<dbReference type="PANTHER" id="PTHR45654:SF49">
    <property type="entry name" value="HOMEOBOX LEUCINE ZIPPER PROTEIN"/>
    <property type="match status" value="1"/>
</dbReference>
<dbReference type="SMART" id="SM00234">
    <property type="entry name" value="START"/>
    <property type="match status" value="1"/>
</dbReference>
<reference evidence="7 8" key="1">
    <citation type="journal article" date="2014" name="Am. J. Bot.">
        <title>Genome assembly and annotation for red clover (Trifolium pratense; Fabaceae).</title>
        <authorList>
            <person name="Istvanek J."/>
            <person name="Jaros M."/>
            <person name="Krenek A."/>
            <person name="Repkova J."/>
        </authorList>
    </citation>
    <scope>NUCLEOTIDE SEQUENCE [LARGE SCALE GENOMIC DNA]</scope>
    <source>
        <strain evidence="8">cv. Tatra</strain>
        <tissue evidence="7">Young leaves</tissue>
    </source>
</reference>
<feature type="domain" description="START" evidence="6">
    <location>
        <begin position="19"/>
        <end position="255"/>
    </location>
</feature>
<evidence type="ECO:0000256" key="4">
    <source>
        <dbReference type="ARBA" id="ARBA00023163"/>
    </source>
</evidence>
<dbReference type="PANTHER" id="PTHR45654">
    <property type="entry name" value="HOMEOBOX-LEUCINE ZIPPER PROTEIN MERISTEM L1"/>
    <property type="match status" value="1"/>
</dbReference>
<evidence type="ECO:0000259" key="6">
    <source>
        <dbReference type="PROSITE" id="PS50848"/>
    </source>
</evidence>
<accession>A0A2K3LPK2</accession>
<evidence type="ECO:0000313" key="8">
    <source>
        <dbReference type="Proteomes" id="UP000236291"/>
    </source>
</evidence>
<evidence type="ECO:0000256" key="1">
    <source>
        <dbReference type="ARBA" id="ARBA00023015"/>
    </source>
</evidence>
<dbReference type="Pfam" id="PF25797">
    <property type="entry name" value="PDF2_C"/>
    <property type="match status" value="1"/>
</dbReference>
<keyword evidence="3 7" id="KW-0371">Homeobox</keyword>
<dbReference type="GO" id="GO:0008289">
    <property type="term" value="F:lipid binding"/>
    <property type="evidence" value="ECO:0007669"/>
    <property type="project" value="InterPro"/>
</dbReference>
<evidence type="ECO:0000256" key="2">
    <source>
        <dbReference type="ARBA" id="ARBA00023125"/>
    </source>
</evidence>
<evidence type="ECO:0000256" key="3">
    <source>
        <dbReference type="ARBA" id="ARBA00023155"/>
    </source>
</evidence>
<feature type="non-terminal residue" evidence="7">
    <location>
        <position position="382"/>
    </location>
</feature>
<keyword evidence="4" id="KW-0804">Transcription</keyword>
<dbReference type="GO" id="GO:0003677">
    <property type="term" value="F:DNA binding"/>
    <property type="evidence" value="ECO:0007669"/>
    <property type="project" value="UniProtKB-KW"/>
</dbReference>
<dbReference type="ExpressionAtlas" id="A0A2K3LPK2">
    <property type="expression patterns" value="baseline"/>
</dbReference>